<name>A0A843XI94_COLES</name>
<proteinExistence type="inferred from homology"/>
<gene>
    <name evidence="11" type="ORF">Taro_051762</name>
</gene>
<keyword evidence="3" id="KW-0677">Repeat</keyword>
<feature type="domain" description="Disease resistance protein winged helix" evidence="9">
    <location>
        <begin position="459"/>
        <end position="495"/>
    </location>
</feature>
<dbReference type="Pfam" id="PF25019">
    <property type="entry name" value="LRR_R13L1-DRL21"/>
    <property type="match status" value="1"/>
</dbReference>
<evidence type="ECO:0000259" key="7">
    <source>
        <dbReference type="Pfam" id="PF00931"/>
    </source>
</evidence>
<dbReference type="SUPFAM" id="SSF52058">
    <property type="entry name" value="L domain-like"/>
    <property type="match status" value="1"/>
</dbReference>
<evidence type="ECO:0000256" key="6">
    <source>
        <dbReference type="ARBA" id="ARBA00022840"/>
    </source>
</evidence>
<dbReference type="Gene3D" id="1.20.5.4130">
    <property type="match status" value="1"/>
</dbReference>
<evidence type="ECO:0000259" key="8">
    <source>
        <dbReference type="Pfam" id="PF18052"/>
    </source>
</evidence>
<accession>A0A843XI94</accession>
<feature type="domain" description="Disease resistance N-terminal" evidence="8">
    <location>
        <begin position="44"/>
        <end position="106"/>
    </location>
</feature>
<keyword evidence="2" id="KW-0433">Leucine-rich repeat</keyword>
<dbReference type="GO" id="GO:0051707">
    <property type="term" value="P:response to other organism"/>
    <property type="evidence" value="ECO:0007669"/>
    <property type="project" value="UniProtKB-ARBA"/>
</dbReference>
<organism evidence="11 12">
    <name type="scientific">Colocasia esculenta</name>
    <name type="common">Wild taro</name>
    <name type="synonym">Arum esculentum</name>
    <dbReference type="NCBI Taxonomy" id="4460"/>
    <lineage>
        <taxon>Eukaryota</taxon>
        <taxon>Viridiplantae</taxon>
        <taxon>Streptophyta</taxon>
        <taxon>Embryophyta</taxon>
        <taxon>Tracheophyta</taxon>
        <taxon>Spermatophyta</taxon>
        <taxon>Magnoliopsida</taxon>
        <taxon>Liliopsida</taxon>
        <taxon>Araceae</taxon>
        <taxon>Aroideae</taxon>
        <taxon>Colocasieae</taxon>
        <taxon>Colocasia</taxon>
    </lineage>
</organism>
<feature type="domain" description="R13L1/DRL21-like LRR repeat region" evidence="10">
    <location>
        <begin position="672"/>
        <end position="795"/>
    </location>
</feature>
<dbReference type="InterPro" id="IPR027417">
    <property type="entry name" value="P-loop_NTPase"/>
</dbReference>
<evidence type="ECO:0000256" key="1">
    <source>
        <dbReference type="ARBA" id="ARBA00008894"/>
    </source>
</evidence>
<dbReference type="Pfam" id="PF00931">
    <property type="entry name" value="NB-ARC"/>
    <property type="match status" value="1"/>
</dbReference>
<sequence>MTMEDAIRSSVAQAVERFAAYMGTLPQAASWVPSFSPTNCDMISWIHAKARWLIRMLAWVRATLDDAEDMDITEESVRDWLRELQAVADAAEDVLDELPHEALRLGLMGMPLPHQVHSSSSVTPLHELSAFLSCVEQRMEDVVSRFMKIKKPEQALELDCCEEQEHAESISARPTTSSVIEEPRIVGRTEELAKIKQFLLLSPDAEESTRNNDMDDHVSVMAIVGMGGLGKTTLAQIAYSDSQVNQHFQLKSWVCVSEDFDVIRLTKAMLQSLNVEANGLSELDPLQQKLVHRLSRNERFLLVLDDVWDVKTHNSSNWNLLTAPLLNRSADSKIIITTRSSEIPEMVATNSTYDLSFLSDEDTLELFMLHAFEGRDPKLHQNLVAIGKEIAKRCGGVPLAAKTIGGLLHTKDDEEWNKILKSEVWNAAINQEGSIIPILRLSYLDLSAPLKRCFRYCSLFSKDSVFDRNQTIRMWMAQGYIKANRRELMEDVGQSTEGVESCPFPSHIRHLSIYPPIGSRMTGISAIKDISETKSFRSFLLPDPKCYLSIFERGLLSDSYTRIEHLRVLDLPSVRLDHLPEYIARLKHLRFLRISVSAKALPESVGSMYHLQTLDLGRVSELPNSMSNLHKLRHLILSSWDYVRYPVGIGKLTDLQTIRGFHVSPKHNHAKLGELRDMNSIRGEFAIKGLENLADVNEAKKACLEKKRNIWSLHLEWDDWASSSSIDDEVLESLKPSVKLESLQILGFKGPSFPSWLGDGSFSRLGTVKLEHCGNWTSLPPLGQLPSLRSLYISEARAVEYIGGEFFCGGFPQLEELTLVYLHNWKSWCGAGEGDCPKLKKLSIEWCGNLDSLSLINLGAVEDISIFECPKLQYMPGNSLEVWCVEAAHLSPAAPTEDEPHLQIDQDVGQ</sequence>
<feature type="domain" description="NB-ARC" evidence="7">
    <location>
        <begin position="215"/>
        <end position="375"/>
    </location>
</feature>
<dbReference type="InterPro" id="IPR002182">
    <property type="entry name" value="NB-ARC"/>
</dbReference>
<evidence type="ECO:0000256" key="5">
    <source>
        <dbReference type="ARBA" id="ARBA00022821"/>
    </source>
</evidence>
<dbReference type="PANTHER" id="PTHR36766">
    <property type="entry name" value="PLANT BROAD-SPECTRUM MILDEW RESISTANCE PROTEIN RPW8"/>
    <property type="match status" value="1"/>
</dbReference>
<dbReference type="InterPro" id="IPR032675">
    <property type="entry name" value="LRR_dom_sf"/>
</dbReference>
<dbReference type="InterPro" id="IPR041118">
    <property type="entry name" value="Rx_N"/>
</dbReference>
<dbReference type="OrthoDB" id="771937at2759"/>
<dbReference type="EMBL" id="NMUH01008428">
    <property type="protein sequence ID" value="MQM18767.1"/>
    <property type="molecule type" value="Genomic_DNA"/>
</dbReference>
<keyword evidence="6" id="KW-0067">ATP-binding</keyword>
<dbReference type="GO" id="GO:0043531">
    <property type="term" value="F:ADP binding"/>
    <property type="evidence" value="ECO:0007669"/>
    <property type="project" value="InterPro"/>
</dbReference>
<evidence type="ECO:0000256" key="2">
    <source>
        <dbReference type="ARBA" id="ARBA00022614"/>
    </source>
</evidence>
<dbReference type="InterPro" id="IPR042197">
    <property type="entry name" value="Apaf_helical"/>
</dbReference>
<reference evidence="11" key="1">
    <citation type="submission" date="2017-07" db="EMBL/GenBank/DDBJ databases">
        <title>Taro Niue Genome Assembly and Annotation.</title>
        <authorList>
            <person name="Atibalentja N."/>
            <person name="Keating K."/>
            <person name="Fields C.J."/>
        </authorList>
    </citation>
    <scope>NUCLEOTIDE SEQUENCE</scope>
    <source>
        <strain evidence="11">Niue_2</strain>
        <tissue evidence="11">Leaf</tissue>
    </source>
</reference>
<dbReference type="Pfam" id="PF23559">
    <property type="entry name" value="WHD_DRP"/>
    <property type="match status" value="1"/>
</dbReference>
<keyword evidence="5" id="KW-0611">Plant defense</keyword>
<dbReference type="InterPro" id="IPR058922">
    <property type="entry name" value="WHD_DRP"/>
</dbReference>
<evidence type="ECO:0000256" key="4">
    <source>
        <dbReference type="ARBA" id="ARBA00022741"/>
    </source>
</evidence>
<evidence type="ECO:0000313" key="12">
    <source>
        <dbReference type="Proteomes" id="UP000652761"/>
    </source>
</evidence>
<dbReference type="GO" id="GO:0005524">
    <property type="term" value="F:ATP binding"/>
    <property type="evidence" value="ECO:0007669"/>
    <property type="project" value="UniProtKB-KW"/>
</dbReference>
<dbReference type="Proteomes" id="UP000652761">
    <property type="component" value="Unassembled WGS sequence"/>
</dbReference>
<dbReference type="Gene3D" id="3.80.10.10">
    <property type="entry name" value="Ribonuclease Inhibitor"/>
    <property type="match status" value="1"/>
</dbReference>
<dbReference type="Pfam" id="PF18052">
    <property type="entry name" value="Rx_N"/>
    <property type="match status" value="1"/>
</dbReference>
<evidence type="ECO:0000313" key="11">
    <source>
        <dbReference type="EMBL" id="MQM18767.1"/>
    </source>
</evidence>
<dbReference type="PRINTS" id="PR00364">
    <property type="entry name" value="DISEASERSIST"/>
</dbReference>
<evidence type="ECO:0008006" key="13">
    <source>
        <dbReference type="Google" id="ProtNLM"/>
    </source>
</evidence>
<evidence type="ECO:0000259" key="10">
    <source>
        <dbReference type="Pfam" id="PF25019"/>
    </source>
</evidence>
<keyword evidence="4" id="KW-0547">Nucleotide-binding</keyword>
<evidence type="ECO:0000256" key="3">
    <source>
        <dbReference type="ARBA" id="ARBA00022737"/>
    </source>
</evidence>
<dbReference type="SUPFAM" id="SSF52540">
    <property type="entry name" value="P-loop containing nucleoside triphosphate hydrolases"/>
    <property type="match status" value="1"/>
</dbReference>
<dbReference type="PANTHER" id="PTHR36766:SF40">
    <property type="entry name" value="DISEASE RESISTANCE PROTEIN RGA3"/>
    <property type="match status" value="1"/>
</dbReference>
<dbReference type="InterPro" id="IPR056789">
    <property type="entry name" value="LRR_R13L1-DRL21"/>
</dbReference>
<protein>
    <recommendedName>
        <fullName evidence="13">Disease resistance RPP13-like protein 1</fullName>
    </recommendedName>
</protein>
<comment type="similarity">
    <text evidence="1">Belongs to the disease resistance NB-LRR family.</text>
</comment>
<comment type="caution">
    <text evidence="11">The sequence shown here is derived from an EMBL/GenBank/DDBJ whole genome shotgun (WGS) entry which is preliminary data.</text>
</comment>
<dbReference type="Gene3D" id="3.40.50.300">
    <property type="entry name" value="P-loop containing nucleotide triphosphate hydrolases"/>
    <property type="match status" value="1"/>
</dbReference>
<dbReference type="GO" id="GO:0006952">
    <property type="term" value="P:defense response"/>
    <property type="evidence" value="ECO:0007669"/>
    <property type="project" value="UniProtKB-KW"/>
</dbReference>
<keyword evidence="12" id="KW-1185">Reference proteome</keyword>
<dbReference type="Gene3D" id="1.10.8.430">
    <property type="entry name" value="Helical domain of apoptotic protease-activating factors"/>
    <property type="match status" value="1"/>
</dbReference>
<dbReference type="AlphaFoldDB" id="A0A843XI94"/>
<evidence type="ECO:0000259" key="9">
    <source>
        <dbReference type="Pfam" id="PF23559"/>
    </source>
</evidence>